<dbReference type="SUPFAM" id="SSF52540">
    <property type="entry name" value="P-loop containing nucleoside triphosphate hydrolases"/>
    <property type="match status" value="1"/>
</dbReference>
<comment type="cofactor">
    <cofactor evidence="1">
        <name>Mn(2+)</name>
        <dbReference type="ChEBI" id="CHEBI:29035"/>
    </cofactor>
</comment>
<proteinExistence type="predicted"/>
<dbReference type="FunFam" id="3.40.50.300:FF:000957">
    <property type="entry name" value="ATP-dependent RNA helicase SUV3L, mitochondrial"/>
    <property type="match status" value="1"/>
</dbReference>
<dbReference type="InterPro" id="IPR050699">
    <property type="entry name" value="RNA-DNA_Helicase"/>
</dbReference>
<gene>
    <name evidence="13" type="primary">ABSGL_08827.1 scaffold 10450</name>
</gene>
<comment type="subcellular location">
    <subcellularLocation>
        <location evidence="3">Mitochondrion</location>
    </subcellularLocation>
</comment>
<sequence>MHIPSSVSVTRHRLCSLNLGVVCCNPSHPRTRTTPPFSIRFKMLLPPCRFTPPTNMLITTLRYNAYHRSLSIHSLRSFSSTHPHASKLDSIIGLLKSKPRQSSVEQARSAYMKLITRFPKNGIAKKNARDMGISSKLFEQIAPQFVAHLQKHKNSRPDPLMIKKLTEEEGPGSLNRLIMSSFYEYAEPFMPQEVLNEYSSLRKLSDMRFPSEWFPEARQMQRKIILHVGPTNSGKTYRAIQRLQAAESGIYCGPLRLLAHEIYDKMNEKGVACNLLTGEERRVVSPTAPLTSSTVEMANLGKPLEVAVIDEIQLIADPIRGWAWTQALLGLKAKEIHLCGEASAVPLVKKICESLGEQVVVNEYERLTPVALATESLRGNLQNVEKGDCVISFSRKEIFATKQTIEKKTGLRCAVAYGNLPPETRALQAKSFNDPTSGIDVLVASDAVGMGLNLNIKRVVFTTVQKFDGRAHRFMQIPQLKQIAGRAGRFGTAYASGEVTTLYQKDLGYVEECLAAPIIPLELAGLQPTVDIVEVFALQMPNEKYSSVLKKFEDLASLQGNFFLCNFNDQKILADLIESIKLPLRDRYQFVTAPVSTRNEEVMDTLKSMTRTHSNNETLQLTDLVDLPESFESTPEALTYLETAHKKIMLYMWLSLRFPETFVTEQDDAAATKLRCEELIDQKLSQSSLVHKFKTTNKKSKKKEYTPRDQKTWRIRSPVKLNIQVENNDMIMFGSADESSGCVLRGVLRFTLTQPIKVKSIGIRFIGKSLLTWSEAARNGSEQLYHEEEQTVVDHHCYCLARQPKLHTLAAGDHTYPFEFILPGHLPETTQVTNFYEVEYKLKALVERPAFIPNQSVRQVIHVYRQLFSPGSPEFMEPVYTLKRSLGDDLEAVVSLPTKIYAYGDTISLTTVISALNDHIQLDLLTCNLKEYIILGNSNNDTTIRAHGRHLFSTKVKRFDDNNNRSVWTKHFELTLPSTMKEMHCDMDNESVRVRHKFKFLLEFHHTVSGETMQMRLAVPINICALPLNTQQLPAYESPATCHSYLPTYLDAADDLPSYEEHSSPPLVF</sequence>
<evidence type="ECO:0000256" key="7">
    <source>
        <dbReference type="ARBA" id="ARBA00022806"/>
    </source>
</evidence>
<evidence type="ECO:0000259" key="12">
    <source>
        <dbReference type="PROSITE" id="PS51194"/>
    </source>
</evidence>
<dbReference type="SUPFAM" id="SSF81296">
    <property type="entry name" value="E set domains"/>
    <property type="match status" value="1"/>
</dbReference>
<evidence type="ECO:0000256" key="11">
    <source>
        <dbReference type="ARBA" id="ARBA00047984"/>
    </source>
</evidence>
<evidence type="ECO:0000313" key="13">
    <source>
        <dbReference type="EMBL" id="SAM03010.1"/>
    </source>
</evidence>
<dbReference type="SMART" id="SM00490">
    <property type="entry name" value="HELICc"/>
    <property type="match status" value="1"/>
</dbReference>
<dbReference type="PROSITE" id="PS51194">
    <property type="entry name" value="HELICASE_CTER"/>
    <property type="match status" value="1"/>
</dbReference>
<keyword evidence="14" id="KW-1185">Reference proteome</keyword>
<dbReference type="Gene3D" id="3.40.50.300">
    <property type="entry name" value="P-loop containing nucleotide triphosphate hydrolases"/>
    <property type="match status" value="2"/>
</dbReference>
<dbReference type="Pfam" id="PF02752">
    <property type="entry name" value="Arrestin_C"/>
    <property type="match status" value="1"/>
</dbReference>
<dbReference type="Pfam" id="PF00339">
    <property type="entry name" value="Arrestin_N"/>
    <property type="match status" value="1"/>
</dbReference>
<dbReference type="GO" id="GO:0003724">
    <property type="term" value="F:RNA helicase activity"/>
    <property type="evidence" value="ECO:0007669"/>
    <property type="project" value="UniProtKB-EC"/>
</dbReference>
<dbReference type="Gene3D" id="1.20.272.40">
    <property type="match status" value="1"/>
</dbReference>
<evidence type="ECO:0000313" key="14">
    <source>
        <dbReference type="Proteomes" id="UP000078561"/>
    </source>
</evidence>
<dbReference type="InterPro" id="IPR022192">
    <property type="entry name" value="SUV3_C"/>
</dbReference>
<dbReference type="InterPro" id="IPR027417">
    <property type="entry name" value="P-loop_NTPase"/>
</dbReference>
<dbReference type="EC" id="3.6.4.13" evidence="4"/>
<dbReference type="Pfam" id="PF22527">
    <property type="entry name" value="DEXQc_Suv3"/>
    <property type="match status" value="1"/>
</dbReference>
<accession>A0A163L046</accession>
<evidence type="ECO:0000256" key="8">
    <source>
        <dbReference type="ARBA" id="ARBA00022840"/>
    </source>
</evidence>
<dbReference type="Gene3D" id="1.20.58.1080">
    <property type="match status" value="1"/>
</dbReference>
<dbReference type="InterPro" id="IPR041082">
    <property type="entry name" value="Suv3_C_1"/>
</dbReference>
<comment type="cofactor">
    <cofactor evidence="2">
        <name>Mg(2+)</name>
        <dbReference type="ChEBI" id="CHEBI:18420"/>
    </cofactor>
</comment>
<dbReference type="InterPro" id="IPR001650">
    <property type="entry name" value="Helicase_C-like"/>
</dbReference>
<dbReference type="PANTHER" id="PTHR12131:SF1">
    <property type="entry name" value="ATP-DEPENDENT RNA HELICASE SUPV3L1, MITOCHONDRIAL-RELATED"/>
    <property type="match status" value="1"/>
</dbReference>
<dbReference type="GO" id="GO:0005524">
    <property type="term" value="F:ATP binding"/>
    <property type="evidence" value="ECO:0007669"/>
    <property type="project" value="UniProtKB-KW"/>
</dbReference>
<dbReference type="InterPro" id="IPR044774">
    <property type="entry name" value="Suv3_DEXQc"/>
</dbReference>
<feature type="domain" description="Helicase C-terminal" evidence="12">
    <location>
        <begin position="376"/>
        <end position="534"/>
    </location>
</feature>
<evidence type="ECO:0000256" key="4">
    <source>
        <dbReference type="ARBA" id="ARBA00012552"/>
    </source>
</evidence>
<evidence type="ECO:0000256" key="1">
    <source>
        <dbReference type="ARBA" id="ARBA00001936"/>
    </source>
</evidence>
<dbReference type="InterPro" id="IPR014752">
    <property type="entry name" value="Arrestin-like_C"/>
</dbReference>
<dbReference type="InterPro" id="IPR011021">
    <property type="entry name" value="Arrestin-like_N"/>
</dbReference>
<comment type="catalytic activity">
    <reaction evidence="11">
        <text>ATP + H2O = ADP + phosphate + H(+)</text>
        <dbReference type="Rhea" id="RHEA:13065"/>
        <dbReference type="ChEBI" id="CHEBI:15377"/>
        <dbReference type="ChEBI" id="CHEBI:15378"/>
        <dbReference type="ChEBI" id="CHEBI:30616"/>
        <dbReference type="ChEBI" id="CHEBI:43474"/>
        <dbReference type="ChEBI" id="CHEBI:456216"/>
        <dbReference type="EC" id="3.6.4.13"/>
    </reaction>
</comment>
<reference evidence="13" key="1">
    <citation type="submission" date="2016-04" db="EMBL/GenBank/DDBJ databases">
        <authorList>
            <person name="Evans L.H."/>
            <person name="Alamgir A."/>
            <person name="Owens N."/>
            <person name="Weber N.D."/>
            <person name="Virtaneva K."/>
            <person name="Barbian K."/>
            <person name="Babar A."/>
            <person name="Rosenke K."/>
        </authorList>
    </citation>
    <scope>NUCLEOTIDE SEQUENCE [LARGE SCALE GENOMIC DNA]</scope>
    <source>
        <strain evidence="13">CBS 101.48</strain>
    </source>
</reference>
<dbReference type="InterPro" id="IPR014756">
    <property type="entry name" value="Ig_E-set"/>
</dbReference>
<dbReference type="STRING" id="4829.A0A163L046"/>
<dbReference type="AlphaFoldDB" id="A0A163L046"/>
<dbReference type="InterPro" id="IPR011022">
    <property type="entry name" value="Arrestin_C-like"/>
</dbReference>
<dbReference type="Pfam" id="PF00271">
    <property type="entry name" value="Helicase_C"/>
    <property type="match status" value="1"/>
</dbReference>
<dbReference type="OrthoDB" id="6692397at2759"/>
<protein>
    <recommendedName>
        <fullName evidence="4">RNA helicase</fullName>
        <ecNumber evidence="4">3.6.4.13</ecNumber>
    </recommendedName>
</protein>
<evidence type="ECO:0000256" key="3">
    <source>
        <dbReference type="ARBA" id="ARBA00004173"/>
    </source>
</evidence>
<dbReference type="Gene3D" id="2.60.40.640">
    <property type="match status" value="1"/>
</dbReference>
<dbReference type="Pfam" id="PF18147">
    <property type="entry name" value="Suv3_C_1"/>
    <property type="match status" value="1"/>
</dbReference>
<evidence type="ECO:0000256" key="2">
    <source>
        <dbReference type="ARBA" id="ARBA00001946"/>
    </source>
</evidence>
<dbReference type="PANTHER" id="PTHR12131">
    <property type="entry name" value="ATP-DEPENDENT RNA AND DNA HELICASE"/>
    <property type="match status" value="1"/>
</dbReference>
<dbReference type="InterPro" id="IPR055206">
    <property type="entry name" value="DEXQc_SUV3"/>
</dbReference>
<organism evidence="13">
    <name type="scientific">Absidia glauca</name>
    <name type="common">Pin mould</name>
    <dbReference type="NCBI Taxonomy" id="4829"/>
    <lineage>
        <taxon>Eukaryota</taxon>
        <taxon>Fungi</taxon>
        <taxon>Fungi incertae sedis</taxon>
        <taxon>Mucoromycota</taxon>
        <taxon>Mucoromycotina</taxon>
        <taxon>Mucoromycetes</taxon>
        <taxon>Mucorales</taxon>
        <taxon>Cunninghamellaceae</taxon>
        <taxon>Absidia</taxon>
    </lineage>
</organism>
<evidence type="ECO:0000256" key="10">
    <source>
        <dbReference type="ARBA" id="ARBA00023128"/>
    </source>
</evidence>
<keyword evidence="7" id="KW-0347">Helicase</keyword>
<dbReference type="Pfam" id="PF12513">
    <property type="entry name" value="SUV3_C"/>
    <property type="match status" value="1"/>
</dbReference>
<dbReference type="CDD" id="cd18805">
    <property type="entry name" value="SF2_C_suv3"/>
    <property type="match status" value="1"/>
</dbReference>
<dbReference type="Proteomes" id="UP000078561">
    <property type="component" value="Unassembled WGS sequence"/>
</dbReference>
<name>A0A163L046_ABSGL</name>
<dbReference type="EMBL" id="LT554031">
    <property type="protein sequence ID" value="SAM03010.1"/>
    <property type="molecule type" value="Genomic_DNA"/>
</dbReference>
<dbReference type="CDD" id="cd17913">
    <property type="entry name" value="DEXQc_Suv3"/>
    <property type="match status" value="1"/>
</dbReference>
<keyword evidence="9" id="KW-0809">Transit peptide</keyword>
<dbReference type="FunFam" id="3.40.50.300:FF:000269">
    <property type="entry name" value="ATP-dependent RNA helicase SUPV3L1, mitochondrial"/>
    <property type="match status" value="1"/>
</dbReference>
<keyword evidence="10" id="KW-0496">Mitochondrion</keyword>
<evidence type="ECO:0000256" key="5">
    <source>
        <dbReference type="ARBA" id="ARBA00022741"/>
    </source>
</evidence>
<keyword evidence="6" id="KW-0378">Hydrolase</keyword>
<evidence type="ECO:0000256" key="9">
    <source>
        <dbReference type="ARBA" id="ARBA00022946"/>
    </source>
</evidence>
<dbReference type="GO" id="GO:0045025">
    <property type="term" value="C:mitochondrial degradosome"/>
    <property type="evidence" value="ECO:0007669"/>
    <property type="project" value="TreeGrafter"/>
</dbReference>
<dbReference type="GO" id="GO:0016787">
    <property type="term" value="F:hydrolase activity"/>
    <property type="evidence" value="ECO:0007669"/>
    <property type="project" value="UniProtKB-KW"/>
</dbReference>
<evidence type="ECO:0000256" key="6">
    <source>
        <dbReference type="ARBA" id="ARBA00022801"/>
    </source>
</evidence>
<keyword evidence="8" id="KW-0067">ATP-binding</keyword>
<dbReference type="InParanoid" id="A0A163L046"/>
<dbReference type="GO" id="GO:0000965">
    <property type="term" value="P:mitochondrial RNA 3'-end processing"/>
    <property type="evidence" value="ECO:0007669"/>
    <property type="project" value="TreeGrafter"/>
</dbReference>
<keyword evidence="5" id="KW-0547">Nucleotide-binding</keyword>